<keyword evidence="6 7" id="KW-0472">Membrane</keyword>
<sequence length="759" mass="87811">MYQSIKLPSLVVKTVISKYHNIPRMLSNSKYEKISMEINSKLFNRIINSTYHLGPRYQNTRPGNHPKSSNDFKFSTKNIMFKKKPKVLYYTLGFILFGTVGTITYSEYDPNFRDWLEKTAPGMDKFIKIVHQKKNTYNANYQNYKNKLKYALISNTKNMFKKEPIVVVIDNKQEELTNEANEIEKCTYKPPFPVLTNMQRQNGSEVPYSERRIIYDNADIITIKDSERKSSGEVSCSNLPATHLKNLIDLETNIGKSAEIAICAYSDAIQVMRNFTRELYQLINIFFSMSDPELWTKVKEIGTEIHLILLKAETKKEAALENIERLSFFIQSPELDMPLSIKERVIKNISKITWDLDEAKNKYEKEAEVLSISQKFKKQVEETRAFFKKDLIMMFPKVITKDKDLKIREEEMWLLISFLYQSVLYYEKELIKAINVGSAKFAKISKDIESGKANLVDVMVEAGKESELRTLELELKNKEITFQSEIEKVGIEHLKREAKAQAEYLKDALALKEVETEQKLHSSLNDQLDEIRRSYRMQVADMIGRMKGFNVDKKKDNKEKQQQTQVFWSACQALLVALNAPANDKPWNQQLQPLKSEILNIVNTANKKDDLVNATVASIPKTAIDRGVYSKNALKERFMKIKKIANQFAQVPDDGAPGYFLFLSFIQSLFVFKHVKPISTDELTDESIDSTKLNTYDILQHANYWLDKDNFEMAIRYMKLLQGVPKSIAEDWIQEVILYIETEQAASILLAHATSTCKF</sequence>
<accession>A0A1B6CLD5</accession>
<dbReference type="InterPro" id="IPR019133">
    <property type="entry name" value="MIC60"/>
</dbReference>
<evidence type="ECO:0000256" key="4">
    <source>
        <dbReference type="ARBA" id="ARBA00022989"/>
    </source>
</evidence>
<name>A0A1B6CLD5_9HEMI</name>
<keyword evidence="4 7" id="KW-1133">Transmembrane helix</keyword>
<evidence type="ECO:0000256" key="7">
    <source>
        <dbReference type="RuleBase" id="RU363000"/>
    </source>
</evidence>
<comment type="subcellular location">
    <subcellularLocation>
        <location evidence="7">Mitochondrion inner membrane</location>
        <topology evidence="7">Single-pass membrane protein</topology>
    </subcellularLocation>
</comment>
<evidence type="ECO:0000256" key="5">
    <source>
        <dbReference type="ARBA" id="ARBA00023128"/>
    </source>
</evidence>
<dbReference type="GO" id="GO:0042407">
    <property type="term" value="P:cristae formation"/>
    <property type="evidence" value="ECO:0007669"/>
    <property type="project" value="TreeGrafter"/>
</dbReference>
<dbReference type="PANTHER" id="PTHR15415">
    <property type="entry name" value="MITOFILIN"/>
    <property type="match status" value="1"/>
</dbReference>
<protein>
    <recommendedName>
        <fullName evidence="7">MICOS complex subunit MIC60</fullName>
    </recommendedName>
    <alternativeName>
        <fullName evidence="7">Mitofilin</fullName>
    </alternativeName>
</protein>
<keyword evidence="5 7" id="KW-0496">Mitochondrion</keyword>
<dbReference type="Pfam" id="PF09731">
    <property type="entry name" value="Mitofilin"/>
    <property type="match status" value="1"/>
</dbReference>
<proteinExistence type="inferred from homology"/>
<dbReference type="AlphaFoldDB" id="A0A1B6CLD5"/>
<evidence type="ECO:0000313" key="8">
    <source>
        <dbReference type="EMBL" id="JAS14277.1"/>
    </source>
</evidence>
<evidence type="ECO:0000256" key="2">
    <source>
        <dbReference type="ARBA" id="ARBA00022692"/>
    </source>
</evidence>
<dbReference type="PANTHER" id="PTHR15415:SF7">
    <property type="entry name" value="MICOS COMPLEX SUBUNIT MIC60"/>
    <property type="match status" value="1"/>
</dbReference>
<reference evidence="8" key="1">
    <citation type="submission" date="2015-12" db="EMBL/GenBank/DDBJ databases">
        <title>De novo transcriptome assembly of four potential Pierce s Disease insect vectors from Arizona vineyards.</title>
        <authorList>
            <person name="Tassone E.E."/>
        </authorList>
    </citation>
    <scope>NUCLEOTIDE SEQUENCE</scope>
</reference>
<evidence type="ECO:0000256" key="6">
    <source>
        <dbReference type="ARBA" id="ARBA00023136"/>
    </source>
</evidence>
<gene>
    <name evidence="8" type="ORF">g.6210</name>
</gene>
<evidence type="ECO:0000256" key="3">
    <source>
        <dbReference type="ARBA" id="ARBA00022792"/>
    </source>
</evidence>
<organism evidence="8">
    <name type="scientific">Clastoptera arizonana</name>
    <name type="common">Arizona spittle bug</name>
    <dbReference type="NCBI Taxonomy" id="38151"/>
    <lineage>
        <taxon>Eukaryota</taxon>
        <taxon>Metazoa</taxon>
        <taxon>Ecdysozoa</taxon>
        <taxon>Arthropoda</taxon>
        <taxon>Hexapoda</taxon>
        <taxon>Insecta</taxon>
        <taxon>Pterygota</taxon>
        <taxon>Neoptera</taxon>
        <taxon>Paraneoptera</taxon>
        <taxon>Hemiptera</taxon>
        <taxon>Auchenorrhyncha</taxon>
        <taxon>Cercopoidea</taxon>
        <taxon>Clastopteridae</taxon>
        <taxon>Clastoptera</taxon>
    </lineage>
</organism>
<evidence type="ECO:0000256" key="1">
    <source>
        <dbReference type="ARBA" id="ARBA00010877"/>
    </source>
</evidence>
<comment type="subunit">
    <text evidence="7">Component of the mitochondrial contact site and cristae organizing system (MICOS) complex.</text>
</comment>
<keyword evidence="3 7" id="KW-0999">Mitochondrion inner membrane</keyword>
<feature type="transmembrane region" description="Helical" evidence="7">
    <location>
        <begin position="87"/>
        <end position="105"/>
    </location>
</feature>
<dbReference type="GO" id="GO:0061617">
    <property type="term" value="C:MICOS complex"/>
    <property type="evidence" value="ECO:0007669"/>
    <property type="project" value="TreeGrafter"/>
</dbReference>
<keyword evidence="2 7" id="KW-0812">Transmembrane</keyword>
<dbReference type="EMBL" id="GEDC01023021">
    <property type="protein sequence ID" value="JAS14277.1"/>
    <property type="molecule type" value="Transcribed_RNA"/>
</dbReference>
<comment type="similarity">
    <text evidence="1 7">Belongs to the MICOS complex subunit Mic60 family.</text>
</comment>
<comment type="function">
    <text evidence="7">Component of the MICOS complex, a large protein complex of the mitochondrial inner membrane that plays crucial roles in the maintenance of crista junctions, inner membrane architecture, and formation of contact sites to the outer membrane.</text>
</comment>